<dbReference type="InterPro" id="IPR000551">
    <property type="entry name" value="MerR-type_HTH_dom"/>
</dbReference>
<keyword evidence="9" id="KW-1185">Reference proteome</keyword>
<dbReference type="Gene3D" id="1.10.1660.10">
    <property type="match status" value="1"/>
</dbReference>
<dbReference type="SUPFAM" id="SSF46955">
    <property type="entry name" value="Putative DNA-binding domain"/>
    <property type="match status" value="1"/>
</dbReference>
<name>A0A3B0MS29_9RHOB</name>
<evidence type="ECO:0000256" key="2">
    <source>
        <dbReference type="ARBA" id="ARBA00022490"/>
    </source>
</evidence>
<feature type="coiled-coil region" evidence="6">
    <location>
        <begin position="80"/>
        <end position="110"/>
    </location>
</feature>
<comment type="subcellular location">
    <subcellularLocation>
        <location evidence="1">Cytoplasm</location>
    </subcellularLocation>
</comment>
<keyword evidence="2" id="KW-0963">Cytoplasm</keyword>
<evidence type="ECO:0000256" key="4">
    <source>
        <dbReference type="ARBA" id="ARBA00023125"/>
    </source>
</evidence>
<dbReference type="NCBIfam" id="TIGR02044">
    <property type="entry name" value="CueR"/>
    <property type="match status" value="1"/>
</dbReference>
<dbReference type="AlphaFoldDB" id="A0A3B0MS29"/>
<keyword evidence="4" id="KW-0238">DNA-binding</keyword>
<dbReference type="OrthoDB" id="9802944at2"/>
<keyword evidence="3" id="KW-0805">Transcription regulation</keyword>
<gene>
    <name evidence="8" type="primary">hmrR</name>
    <name evidence="8" type="ORF">ROE7235_00502</name>
</gene>
<dbReference type="Proteomes" id="UP000272908">
    <property type="component" value="Unassembled WGS sequence"/>
</dbReference>
<evidence type="ECO:0000256" key="5">
    <source>
        <dbReference type="ARBA" id="ARBA00023163"/>
    </source>
</evidence>
<evidence type="ECO:0000256" key="3">
    <source>
        <dbReference type="ARBA" id="ARBA00023015"/>
    </source>
</evidence>
<dbReference type="PROSITE" id="PS50937">
    <property type="entry name" value="HTH_MERR_2"/>
    <property type="match status" value="1"/>
</dbReference>
<dbReference type="InterPro" id="IPR009061">
    <property type="entry name" value="DNA-bd_dom_put_sf"/>
</dbReference>
<evidence type="ECO:0000256" key="1">
    <source>
        <dbReference type="ARBA" id="ARBA00004496"/>
    </source>
</evidence>
<dbReference type="EMBL" id="UIHC01000003">
    <property type="protein sequence ID" value="SUZ30776.1"/>
    <property type="molecule type" value="Genomic_DNA"/>
</dbReference>
<evidence type="ECO:0000256" key="6">
    <source>
        <dbReference type="SAM" id="Coils"/>
    </source>
</evidence>
<dbReference type="InterPro" id="IPR047057">
    <property type="entry name" value="MerR_fam"/>
</dbReference>
<feature type="domain" description="HTH merR-type" evidence="7">
    <location>
        <begin position="1"/>
        <end position="68"/>
    </location>
</feature>
<evidence type="ECO:0000313" key="9">
    <source>
        <dbReference type="Proteomes" id="UP000272908"/>
    </source>
</evidence>
<dbReference type="RefSeq" id="WP_121093075.1">
    <property type="nucleotide sequence ID" value="NZ_UIHC01000003.1"/>
</dbReference>
<dbReference type="GO" id="GO:0045893">
    <property type="term" value="P:positive regulation of DNA-templated transcription"/>
    <property type="evidence" value="ECO:0007669"/>
    <property type="project" value="InterPro"/>
</dbReference>
<dbReference type="GO" id="GO:0005507">
    <property type="term" value="F:copper ion binding"/>
    <property type="evidence" value="ECO:0007669"/>
    <property type="project" value="InterPro"/>
</dbReference>
<accession>A0A3B0MS29</accession>
<dbReference type="Pfam" id="PF00376">
    <property type="entry name" value="MerR"/>
    <property type="match status" value="1"/>
</dbReference>
<dbReference type="SMART" id="SM00422">
    <property type="entry name" value="HTH_MERR"/>
    <property type="match status" value="1"/>
</dbReference>
<proteinExistence type="predicted"/>
<dbReference type="GO" id="GO:0003677">
    <property type="term" value="F:DNA binding"/>
    <property type="evidence" value="ECO:0007669"/>
    <property type="project" value="UniProtKB-KW"/>
</dbReference>
<dbReference type="PANTHER" id="PTHR30204:SF94">
    <property type="entry name" value="HEAVY METAL-DEPENDENT TRANSCRIPTIONAL REGULATOR HI_0293-RELATED"/>
    <property type="match status" value="1"/>
</dbReference>
<organism evidence="8 9">
    <name type="scientific">Roseinatronobacter ekhonensis</name>
    <dbReference type="NCBI Taxonomy" id="254356"/>
    <lineage>
        <taxon>Bacteria</taxon>
        <taxon>Pseudomonadati</taxon>
        <taxon>Pseudomonadota</taxon>
        <taxon>Alphaproteobacteria</taxon>
        <taxon>Rhodobacterales</taxon>
        <taxon>Paracoccaceae</taxon>
        <taxon>Roseinatronobacter</taxon>
    </lineage>
</organism>
<keyword evidence="6" id="KW-0175">Coiled coil</keyword>
<sequence>MNISQAGKRSGLPPKTIRFYEDIGLIAPTRRANGYRDFSEDDLHKLAFLRRARALGFSTEECRQLLSLYTDQSRASADVRKLASAQLARIDAQLAELQEMRRSLAHLVQACAGDARPDCPILSDLARDG</sequence>
<dbReference type="InterPro" id="IPR011789">
    <property type="entry name" value="CueR"/>
</dbReference>
<evidence type="ECO:0000259" key="7">
    <source>
        <dbReference type="PROSITE" id="PS50937"/>
    </source>
</evidence>
<reference evidence="9" key="1">
    <citation type="submission" date="2018-08" db="EMBL/GenBank/DDBJ databases">
        <authorList>
            <person name="Rodrigo-Torres L."/>
            <person name="Arahal R. D."/>
            <person name="Lucena T."/>
        </authorList>
    </citation>
    <scope>NUCLEOTIDE SEQUENCE [LARGE SCALE GENOMIC DNA]</scope>
    <source>
        <strain evidence="9">CECT 7235</strain>
    </source>
</reference>
<keyword evidence="5" id="KW-0804">Transcription</keyword>
<evidence type="ECO:0000313" key="8">
    <source>
        <dbReference type="EMBL" id="SUZ30776.1"/>
    </source>
</evidence>
<protein>
    <submittedName>
        <fullName evidence="8">HTH-type transcriptional regulator HmrR</fullName>
    </submittedName>
</protein>
<dbReference type="GO" id="GO:0005737">
    <property type="term" value="C:cytoplasm"/>
    <property type="evidence" value="ECO:0007669"/>
    <property type="project" value="UniProtKB-SubCell"/>
</dbReference>
<dbReference type="CDD" id="cd01108">
    <property type="entry name" value="HTH_CueR"/>
    <property type="match status" value="1"/>
</dbReference>
<dbReference type="PANTHER" id="PTHR30204">
    <property type="entry name" value="REDOX-CYCLING DRUG-SENSING TRANSCRIPTIONAL ACTIVATOR SOXR"/>
    <property type="match status" value="1"/>
</dbReference>
<dbReference type="Pfam" id="PF09278">
    <property type="entry name" value="MerR-DNA-bind"/>
    <property type="match status" value="1"/>
</dbReference>
<dbReference type="GO" id="GO:0003700">
    <property type="term" value="F:DNA-binding transcription factor activity"/>
    <property type="evidence" value="ECO:0007669"/>
    <property type="project" value="InterPro"/>
</dbReference>
<dbReference type="InterPro" id="IPR015358">
    <property type="entry name" value="Tscrpt_reg_MerR_DNA-bd"/>
</dbReference>
<dbReference type="PRINTS" id="PR00040">
    <property type="entry name" value="HTHMERR"/>
</dbReference>